<dbReference type="STRING" id="391735.Veis_3693"/>
<dbReference type="GO" id="GO:0015074">
    <property type="term" value="P:DNA integration"/>
    <property type="evidence" value="ECO:0007669"/>
    <property type="project" value="UniProtKB-KW"/>
</dbReference>
<reference evidence="6" key="1">
    <citation type="submission" date="2006-12" db="EMBL/GenBank/DDBJ databases">
        <title>Complete sequence of chromosome 1 of Verminephrobacter eiseniae EF01-2.</title>
        <authorList>
            <person name="Copeland A."/>
            <person name="Lucas S."/>
            <person name="Lapidus A."/>
            <person name="Barry K."/>
            <person name="Detter J.C."/>
            <person name="Glavina del Rio T."/>
            <person name="Dalin E."/>
            <person name="Tice H."/>
            <person name="Pitluck S."/>
            <person name="Chertkov O."/>
            <person name="Brettin T."/>
            <person name="Bruce D."/>
            <person name="Han C."/>
            <person name="Tapia R."/>
            <person name="Gilna P."/>
            <person name="Schmutz J."/>
            <person name="Larimer F."/>
            <person name="Land M."/>
            <person name="Hauser L."/>
            <person name="Kyrpides N."/>
            <person name="Kim E."/>
            <person name="Stahl D."/>
            <person name="Richardson P."/>
        </authorList>
    </citation>
    <scope>NUCLEOTIDE SEQUENCE [LARGE SCALE GENOMIC DNA]</scope>
    <source>
        <strain evidence="6">EF01-2</strain>
    </source>
</reference>
<dbReference type="InterPro" id="IPR013762">
    <property type="entry name" value="Integrase-like_cat_sf"/>
</dbReference>
<keyword evidence="6" id="KW-1185">Reference proteome</keyword>
<organism evidence="5 6">
    <name type="scientific">Verminephrobacter eiseniae (strain EF01-2)</name>
    <dbReference type="NCBI Taxonomy" id="391735"/>
    <lineage>
        <taxon>Bacteria</taxon>
        <taxon>Pseudomonadati</taxon>
        <taxon>Pseudomonadota</taxon>
        <taxon>Betaproteobacteria</taxon>
        <taxon>Burkholderiales</taxon>
        <taxon>Comamonadaceae</taxon>
        <taxon>Verminephrobacter</taxon>
    </lineage>
</organism>
<name>A1WP51_VEREI</name>
<sequence length="299" mass="34264">MASIRTRQLTLDVVHSACERLWAMGYQLRDIRQLSRTHVQALVRHWMANGYSLKTIQNHISRLRRVAEWIGKPEMITHRFLQQLYPHLPADALSVKVDATRSKSWSERGIDVVAKILQADALDLRFGAMLRLGVTFGLRRKEQLRARPHLMDAGTLLLIRQNMAKSGKDRDVPIEHPFQRVCLEHAKRLCQSRDDFLGWPERSYEQNVERYKYLMKKIGITGRDSDCVGHGLRAEYAENIALLHGLVPPVLGGRISQIDEASRLQIQNIVARNMGHHRPEVTCAYYGQFRKEPDSGCGG</sequence>
<gene>
    <name evidence="5" type="ordered locus">Veis_3693</name>
</gene>
<dbReference type="KEGG" id="vei:Veis_3693"/>
<dbReference type="GO" id="GO:0003677">
    <property type="term" value="F:DNA binding"/>
    <property type="evidence" value="ECO:0007669"/>
    <property type="project" value="UniProtKB-UniRule"/>
</dbReference>
<dbReference type="InterPro" id="IPR011010">
    <property type="entry name" value="DNA_brk_join_enz"/>
</dbReference>
<dbReference type="AlphaFoldDB" id="A1WP51"/>
<dbReference type="Gene3D" id="1.10.443.10">
    <property type="entry name" value="Intergrase catalytic core"/>
    <property type="match status" value="1"/>
</dbReference>
<dbReference type="HOGENOM" id="CLU_930476_0_0_4"/>
<feature type="domain" description="Core-binding (CB)" evidence="4">
    <location>
        <begin position="1"/>
        <end position="71"/>
    </location>
</feature>
<keyword evidence="2" id="KW-0233">DNA recombination</keyword>
<dbReference type="InterPro" id="IPR024457">
    <property type="entry name" value="Putative_integrase_N"/>
</dbReference>
<evidence type="ECO:0000313" key="6">
    <source>
        <dbReference type="Proteomes" id="UP000000374"/>
    </source>
</evidence>
<dbReference type="Proteomes" id="UP000000374">
    <property type="component" value="Chromosome"/>
</dbReference>
<accession>A1WP51</accession>
<evidence type="ECO:0000256" key="3">
    <source>
        <dbReference type="PROSITE-ProRule" id="PRU01248"/>
    </source>
</evidence>
<evidence type="ECO:0000313" key="5">
    <source>
        <dbReference type="EMBL" id="ABM59408.1"/>
    </source>
</evidence>
<dbReference type="Pfam" id="PF12834">
    <property type="entry name" value="Phage_int_SAM_2"/>
    <property type="match status" value="1"/>
</dbReference>
<dbReference type="eggNOG" id="COG0582">
    <property type="taxonomic scope" value="Bacteria"/>
</dbReference>
<evidence type="ECO:0000256" key="2">
    <source>
        <dbReference type="ARBA" id="ARBA00023172"/>
    </source>
</evidence>
<evidence type="ECO:0000256" key="1">
    <source>
        <dbReference type="ARBA" id="ARBA00022908"/>
    </source>
</evidence>
<keyword evidence="1" id="KW-0229">DNA integration</keyword>
<dbReference type="GO" id="GO:0006310">
    <property type="term" value="P:DNA recombination"/>
    <property type="evidence" value="ECO:0007669"/>
    <property type="project" value="UniProtKB-KW"/>
</dbReference>
<dbReference type="PROSITE" id="PS51900">
    <property type="entry name" value="CB"/>
    <property type="match status" value="1"/>
</dbReference>
<keyword evidence="3" id="KW-0238">DNA-binding</keyword>
<dbReference type="InterPro" id="IPR044068">
    <property type="entry name" value="CB"/>
</dbReference>
<protein>
    <recommendedName>
        <fullName evidence="4">Core-binding (CB) domain-containing protein</fullName>
    </recommendedName>
</protein>
<evidence type="ECO:0000259" key="4">
    <source>
        <dbReference type="PROSITE" id="PS51900"/>
    </source>
</evidence>
<proteinExistence type="predicted"/>
<dbReference type="SUPFAM" id="SSF56349">
    <property type="entry name" value="DNA breaking-rejoining enzymes"/>
    <property type="match status" value="1"/>
</dbReference>
<dbReference type="EMBL" id="CP000542">
    <property type="protein sequence ID" value="ABM59408.1"/>
    <property type="molecule type" value="Genomic_DNA"/>
</dbReference>